<name>A0A915JG41_ROMCU</name>
<dbReference type="Proteomes" id="UP000887565">
    <property type="component" value="Unplaced"/>
</dbReference>
<dbReference type="PROSITE" id="PS51034">
    <property type="entry name" value="ZP_2"/>
    <property type="match status" value="1"/>
</dbReference>
<dbReference type="WBParaSite" id="nRc.2.0.1.t25209-RA">
    <property type="protein sequence ID" value="nRc.2.0.1.t25209-RA"/>
    <property type="gene ID" value="nRc.2.0.1.g25209"/>
</dbReference>
<evidence type="ECO:0000259" key="1">
    <source>
        <dbReference type="PROSITE" id="PS51034"/>
    </source>
</evidence>
<evidence type="ECO:0000313" key="2">
    <source>
        <dbReference type="Proteomes" id="UP000887565"/>
    </source>
</evidence>
<feature type="domain" description="ZP" evidence="1">
    <location>
        <begin position="1"/>
        <end position="99"/>
    </location>
</feature>
<accession>A0A915JG41</accession>
<dbReference type="AlphaFoldDB" id="A0A915JG41"/>
<sequence length="173" mass="19349">MSQHSNDAKIGRCWATDGESEIQLSDDEGCTIQTSNNIWNNFRTVIDANENNNDSSRTLINEIKTWAFPTSNRVNIYCNLHICSPLCSNGPCPSKLTSPESSANAKNKILKSKRAIEDGPNNETSADHFSDPFLEKTVRLKFGYSVKSTNFLDSKYSRILQKTDHCAAASYLY</sequence>
<reference evidence="3" key="1">
    <citation type="submission" date="2022-11" db="UniProtKB">
        <authorList>
            <consortium name="WormBaseParasite"/>
        </authorList>
    </citation>
    <scope>IDENTIFICATION</scope>
</reference>
<evidence type="ECO:0000313" key="3">
    <source>
        <dbReference type="WBParaSite" id="nRc.2.0.1.t25209-RA"/>
    </source>
</evidence>
<protein>
    <submittedName>
        <fullName evidence="3">ZP domain-containing protein</fullName>
    </submittedName>
</protein>
<dbReference type="InterPro" id="IPR001507">
    <property type="entry name" value="ZP_dom"/>
</dbReference>
<organism evidence="2 3">
    <name type="scientific">Romanomermis culicivorax</name>
    <name type="common">Nematode worm</name>
    <dbReference type="NCBI Taxonomy" id="13658"/>
    <lineage>
        <taxon>Eukaryota</taxon>
        <taxon>Metazoa</taxon>
        <taxon>Ecdysozoa</taxon>
        <taxon>Nematoda</taxon>
        <taxon>Enoplea</taxon>
        <taxon>Dorylaimia</taxon>
        <taxon>Mermithida</taxon>
        <taxon>Mermithoidea</taxon>
        <taxon>Mermithidae</taxon>
        <taxon>Romanomermis</taxon>
    </lineage>
</organism>
<keyword evidence="2" id="KW-1185">Reference proteome</keyword>
<dbReference type="PANTHER" id="PTHR46560">
    <property type="entry name" value="CYPHER, ISOFORM B"/>
    <property type="match status" value="1"/>
</dbReference>
<proteinExistence type="predicted"/>
<dbReference type="PANTHER" id="PTHR46560:SF5">
    <property type="entry name" value="CYPHER, ISOFORM B"/>
    <property type="match status" value="1"/>
</dbReference>